<reference evidence="7 8" key="1">
    <citation type="submission" date="2016-10" db="EMBL/GenBank/DDBJ databases">
        <authorList>
            <person name="de Groot N.N."/>
        </authorList>
    </citation>
    <scope>NUCLEOTIDE SEQUENCE [LARGE SCALE GENOMIC DNA]</scope>
    <source>
        <strain evidence="7 8">DSM 21741</strain>
    </source>
</reference>
<keyword evidence="4 7" id="KW-0808">Transferase</keyword>
<dbReference type="GO" id="GO:0019350">
    <property type="term" value="P:teichoic acid biosynthetic process"/>
    <property type="evidence" value="ECO:0007669"/>
    <property type="project" value="UniProtKB-KW"/>
</dbReference>
<dbReference type="Proteomes" id="UP000199092">
    <property type="component" value="Chromosome I"/>
</dbReference>
<comment type="similarity">
    <text evidence="2">Belongs to the CDP-glycerol glycerophosphotransferase family.</text>
</comment>
<dbReference type="Gene3D" id="3.40.50.11820">
    <property type="match status" value="1"/>
</dbReference>
<dbReference type="EMBL" id="LT629749">
    <property type="protein sequence ID" value="SDS63428.1"/>
    <property type="molecule type" value="Genomic_DNA"/>
</dbReference>
<name>A0A1H1TT87_9ACTN</name>
<dbReference type="InterPro" id="IPR043149">
    <property type="entry name" value="TagF_N"/>
</dbReference>
<dbReference type="AlphaFoldDB" id="A0A1H1TT87"/>
<keyword evidence="3" id="KW-1003">Cell membrane</keyword>
<dbReference type="SUPFAM" id="SSF53756">
    <property type="entry name" value="UDP-Glycosyltransferase/glycogen phosphorylase"/>
    <property type="match status" value="1"/>
</dbReference>
<evidence type="ECO:0000256" key="3">
    <source>
        <dbReference type="ARBA" id="ARBA00022475"/>
    </source>
</evidence>
<evidence type="ECO:0000256" key="2">
    <source>
        <dbReference type="ARBA" id="ARBA00010488"/>
    </source>
</evidence>
<accession>A0A1H1TT87</accession>
<dbReference type="PANTHER" id="PTHR37316">
    <property type="entry name" value="TEICHOIC ACID GLYCEROL-PHOSPHATE PRIMASE"/>
    <property type="match status" value="1"/>
</dbReference>
<evidence type="ECO:0000256" key="4">
    <source>
        <dbReference type="ARBA" id="ARBA00022679"/>
    </source>
</evidence>
<evidence type="ECO:0000256" key="5">
    <source>
        <dbReference type="ARBA" id="ARBA00022944"/>
    </source>
</evidence>
<dbReference type="OrthoDB" id="8549922at2"/>
<proteinExistence type="inferred from homology"/>
<dbReference type="Gene3D" id="3.40.50.12580">
    <property type="match status" value="1"/>
</dbReference>
<evidence type="ECO:0000256" key="6">
    <source>
        <dbReference type="ARBA" id="ARBA00023136"/>
    </source>
</evidence>
<evidence type="ECO:0000313" key="7">
    <source>
        <dbReference type="EMBL" id="SDS63428.1"/>
    </source>
</evidence>
<dbReference type="Pfam" id="PF04464">
    <property type="entry name" value="Glyphos_transf"/>
    <property type="match status" value="1"/>
</dbReference>
<dbReference type="InterPro" id="IPR007554">
    <property type="entry name" value="Glycerophosphate_synth"/>
</dbReference>
<dbReference type="InterPro" id="IPR043148">
    <property type="entry name" value="TagF_C"/>
</dbReference>
<dbReference type="GO" id="GO:0005886">
    <property type="term" value="C:plasma membrane"/>
    <property type="evidence" value="ECO:0007669"/>
    <property type="project" value="UniProtKB-SubCell"/>
</dbReference>
<sequence>MKVVYDAFEGRYSDNPRALYEQMRYRDPGDRHTWLCDPRFADGFPAGVDTVRYGSRAARAALEEADLVVANSHLDFDWDKKPGAVYLQTWHGTPLKRIHHDVLWAPEGVLPRLDLDVARWDYLLSPNAISTPRLRDAFDFRGEVLEVGYPRNDVLVGPQAPAVRARVRAALGIPEHVTAVLYTPTWRDDEFFAGGDVELALDVPAFLRDLPDDVWLLPRLHYKMTGRAAPTADERVVDVSRYPDVHELYLAADVMVTDYSSTMFDFAITGKPLLFFAYDLESYRDTLRGFYFDLEPLAPGPVLRTSEQVLAALRDLDAVRAEHGGRYAEFQRLFAHLDDGHAGERLGWLFRQDDRASLVAVD</sequence>
<keyword evidence="8" id="KW-1185">Reference proteome</keyword>
<protein>
    <submittedName>
        <fullName evidence="7">CDP-glycerol glycerophosphotransferase</fullName>
    </submittedName>
</protein>
<evidence type="ECO:0000256" key="1">
    <source>
        <dbReference type="ARBA" id="ARBA00004202"/>
    </source>
</evidence>
<gene>
    <name evidence="7" type="ORF">SAMN04488543_2095</name>
</gene>
<organism evidence="7 8">
    <name type="scientific">Friedmanniella luteola</name>
    <dbReference type="NCBI Taxonomy" id="546871"/>
    <lineage>
        <taxon>Bacteria</taxon>
        <taxon>Bacillati</taxon>
        <taxon>Actinomycetota</taxon>
        <taxon>Actinomycetes</taxon>
        <taxon>Propionibacteriales</taxon>
        <taxon>Nocardioidaceae</taxon>
        <taxon>Friedmanniella</taxon>
    </lineage>
</organism>
<dbReference type="InterPro" id="IPR051612">
    <property type="entry name" value="Teichoic_Acid_Biosynth"/>
</dbReference>
<dbReference type="PANTHER" id="PTHR37316:SF3">
    <property type="entry name" value="TEICHOIC ACID GLYCEROL-PHOSPHATE TRANSFERASE"/>
    <property type="match status" value="1"/>
</dbReference>
<keyword evidence="6" id="KW-0472">Membrane</keyword>
<evidence type="ECO:0000313" key="8">
    <source>
        <dbReference type="Proteomes" id="UP000199092"/>
    </source>
</evidence>
<comment type="subcellular location">
    <subcellularLocation>
        <location evidence="1">Cell membrane</location>
        <topology evidence="1">Peripheral membrane protein</topology>
    </subcellularLocation>
</comment>
<keyword evidence="5" id="KW-0777">Teichoic acid biosynthesis</keyword>
<dbReference type="RefSeq" id="WP_091412713.1">
    <property type="nucleotide sequence ID" value="NZ_LT629749.1"/>
</dbReference>
<dbReference type="GO" id="GO:0047355">
    <property type="term" value="F:CDP-glycerol glycerophosphotransferase activity"/>
    <property type="evidence" value="ECO:0007669"/>
    <property type="project" value="InterPro"/>
</dbReference>
<dbReference type="STRING" id="546871.SAMN04488543_2095"/>